<dbReference type="Gene3D" id="1.10.1660.10">
    <property type="match status" value="1"/>
</dbReference>
<dbReference type="Gene3D" id="1.10.1240.10">
    <property type="entry name" value="Methionine synthase domain"/>
    <property type="match status" value="1"/>
</dbReference>
<accession>A0A517Z902</accession>
<dbReference type="Gene3D" id="3.40.50.280">
    <property type="entry name" value="Cobalamin-binding domain"/>
    <property type="match status" value="1"/>
</dbReference>
<dbReference type="KEGG" id="mri:Mal4_32680"/>
<evidence type="ECO:0000259" key="1">
    <source>
        <dbReference type="Pfam" id="PF02607"/>
    </source>
</evidence>
<dbReference type="Proteomes" id="UP000320496">
    <property type="component" value="Chromosome"/>
</dbReference>
<feature type="domain" description="Helix-turn-helix" evidence="2">
    <location>
        <begin position="31"/>
        <end position="79"/>
    </location>
</feature>
<dbReference type="SUPFAM" id="SSF46955">
    <property type="entry name" value="Putative DNA-binding domain"/>
    <property type="match status" value="1"/>
</dbReference>
<dbReference type="GO" id="GO:0031419">
    <property type="term" value="F:cobalamin binding"/>
    <property type="evidence" value="ECO:0007669"/>
    <property type="project" value="InterPro"/>
</dbReference>
<evidence type="ECO:0000259" key="2">
    <source>
        <dbReference type="Pfam" id="PF12728"/>
    </source>
</evidence>
<dbReference type="InterPro" id="IPR036724">
    <property type="entry name" value="Cobalamin-bd_sf"/>
</dbReference>
<dbReference type="InterPro" id="IPR003759">
    <property type="entry name" value="Cbl-bd_cap"/>
</dbReference>
<dbReference type="InterPro" id="IPR009061">
    <property type="entry name" value="DNA-bd_dom_put_sf"/>
</dbReference>
<evidence type="ECO:0000313" key="4">
    <source>
        <dbReference type="Proteomes" id="UP000320496"/>
    </source>
</evidence>
<dbReference type="GO" id="GO:0046872">
    <property type="term" value="F:metal ion binding"/>
    <property type="evidence" value="ECO:0007669"/>
    <property type="project" value="InterPro"/>
</dbReference>
<name>A0A517Z902_9PLAN</name>
<dbReference type="InterPro" id="IPR036594">
    <property type="entry name" value="Meth_synthase_dom"/>
</dbReference>
<dbReference type="SUPFAM" id="SSF52242">
    <property type="entry name" value="Cobalamin (vitamin B12)-binding domain"/>
    <property type="match status" value="1"/>
</dbReference>
<dbReference type="Pfam" id="PF12728">
    <property type="entry name" value="HTH_17"/>
    <property type="match status" value="1"/>
</dbReference>
<dbReference type="EMBL" id="CP036275">
    <property type="protein sequence ID" value="QDU38936.1"/>
    <property type="molecule type" value="Genomic_DNA"/>
</dbReference>
<dbReference type="InterPro" id="IPR041657">
    <property type="entry name" value="HTH_17"/>
</dbReference>
<reference evidence="3 4" key="1">
    <citation type="submission" date="2019-02" db="EMBL/GenBank/DDBJ databases">
        <title>Deep-cultivation of Planctomycetes and their phenomic and genomic characterization uncovers novel biology.</title>
        <authorList>
            <person name="Wiegand S."/>
            <person name="Jogler M."/>
            <person name="Boedeker C."/>
            <person name="Pinto D."/>
            <person name="Vollmers J."/>
            <person name="Rivas-Marin E."/>
            <person name="Kohn T."/>
            <person name="Peeters S.H."/>
            <person name="Heuer A."/>
            <person name="Rast P."/>
            <person name="Oberbeckmann S."/>
            <person name="Bunk B."/>
            <person name="Jeske O."/>
            <person name="Meyerdierks A."/>
            <person name="Storesund J.E."/>
            <person name="Kallscheuer N."/>
            <person name="Luecker S."/>
            <person name="Lage O.M."/>
            <person name="Pohl T."/>
            <person name="Merkel B.J."/>
            <person name="Hornburger P."/>
            <person name="Mueller R.-W."/>
            <person name="Bruemmer F."/>
            <person name="Labrenz M."/>
            <person name="Spormann A.M."/>
            <person name="Op den Camp H."/>
            <person name="Overmann J."/>
            <person name="Amann R."/>
            <person name="Jetten M.S.M."/>
            <person name="Mascher T."/>
            <person name="Medema M.H."/>
            <person name="Devos D.P."/>
            <person name="Kaster A.-K."/>
            <person name="Ovreas L."/>
            <person name="Rohde M."/>
            <person name="Galperin M.Y."/>
            <person name="Jogler C."/>
        </authorList>
    </citation>
    <scope>NUCLEOTIDE SEQUENCE [LARGE SCALE GENOMIC DNA]</scope>
    <source>
        <strain evidence="3 4">Mal4</strain>
    </source>
</reference>
<sequence>MSSSARLPVRQQTQEIIRSRERQASLMKELVSPKQVARAIGASESSVKRWCDQGVISTVRTAGGHRRIPVNAVLSFAKSHGHKLVQPEVLGLPPSTTGAGERSLERARKRLLAALVSGEDVLSRQLVLDLYIAKHRVSRICDEVLAPVFHEIGDLWECGDAEVYQERRACEICLRVLHELERLMPPVPADGPVAIGGALDLDPYSLPTTMAELTMRQCGWKGVSLGSLLPAASIANAIADIGPRLVWISVSHADDADRIVEAMNQVYEAARKHKAALAVGGAALTEEIRRRVRYSAFCDTMAHLETFADSLTSN</sequence>
<keyword evidence="4" id="KW-1185">Reference proteome</keyword>
<proteinExistence type="predicted"/>
<evidence type="ECO:0000313" key="3">
    <source>
        <dbReference type="EMBL" id="QDU38936.1"/>
    </source>
</evidence>
<dbReference type="Pfam" id="PF02607">
    <property type="entry name" value="B12-binding_2"/>
    <property type="match status" value="1"/>
</dbReference>
<protein>
    <submittedName>
        <fullName evidence="3">Uncharacterized protein</fullName>
    </submittedName>
</protein>
<dbReference type="AlphaFoldDB" id="A0A517Z902"/>
<gene>
    <name evidence="3" type="ORF">Mal4_32680</name>
</gene>
<feature type="domain" description="B12-binding N-terminal" evidence="1">
    <location>
        <begin position="108"/>
        <end position="180"/>
    </location>
</feature>
<organism evidence="3 4">
    <name type="scientific">Maioricimonas rarisocia</name>
    <dbReference type="NCBI Taxonomy" id="2528026"/>
    <lineage>
        <taxon>Bacteria</taxon>
        <taxon>Pseudomonadati</taxon>
        <taxon>Planctomycetota</taxon>
        <taxon>Planctomycetia</taxon>
        <taxon>Planctomycetales</taxon>
        <taxon>Planctomycetaceae</taxon>
        <taxon>Maioricimonas</taxon>
    </lineage>
</organism>